<dbReference type="Gene3D" id="3.40.140.10">
    <property type="entry name" value="Cytidine Deaminase, domain 2"/>
    <property type="match status" value="1"/>
</dbReference>
<feature type="domain" description="MPN" evidence="6">
    <location>
        <begin position="2"/>
        <end position="125"/>
    </location>
</feature>
<organism evidence="7 8">
    <name type="scientific">Burkholderia gladioli (strain BSR3)</name>
    <dbReference type="NCBI Taxonomy" id="999541"/>
    <lineage>
        <taxon>Bacteria</taxon>
        <taxon>Pseudomonadati</taxon>
        <taxon>Pseudomonadota</taxon>
        <taxon>Betaproteobacteria</taxon>
        <taxon>Burkholderiales</taxon>
        <taxon>Burkholderiaceae</taxon>
        <taxon>Burkholderia</taxon>
    </lineage>
</organism>
<evidence type="ECO:0000256" key="4">
    <source>
        <dbReference type="ARBA" id="ARBA00022833"/>
    </source>
</evidence>
<evidence type="ECO:0000256" key="3">
    <source>
        <dbReference type="ARBA" id="ARBA00022801"/>
    </source>
</evidence>
<reference evidence="7 8" key="1">
    <citation type="journal article" date="2011" name="J. Bacteriol.">
        <title>Complete genome sequence of Burkholderia gladioli BSR3.</title>
        <authorList>
            <person name="Seo Y.S."/>
            <person name="Lim J."/>
            <person name="Choi B.S."/>
            <person name="Kim H."/>
            <person name="Goo E."/>
            <person name="Lee B."/>
            <person name="Lim J.S."/>
            <person name="Choi I.Y."/>
            <person name="Moon J.S."/>
            <person name="Kim J."/>
            <person name="Hwang I."/>
        </authorList>
    </citation>
    <scope>NUCLEOTIDE SEQUENCE [LARGE SCALE GENOMIC DNA]</scope>
    <source>
        <strain evidence="7 8">BSR3</strain>
        <plasmid evidence="7">bgla_4p</plasmid>
    </source>
</reference>
<dbReference type="AlphaFoldDB" id="F2LT68"/>
<evidence type="ECO:0000259" key="6">
    <source>
        <dbReference type="PROSITE" id="PS50249"/>
    </source>
</evidence>
<accession>F2LT68</accession>
<name>F2LT68_BURGS</name>
<dbReference type="EMBL" id="CP002604">
    <property type="protein sequence ID" value="AEA66014.1"/>
    <property type="molecule type" value="Genomic_DNA"/>
</dbReference>
<keyword evidence="3" id="KW-0378">Hydrolase</keyword>
<dbReference type="PROSITE" id="PS50249">
    <property type="entry name" value="MPN"/>
    <property type="match status" value="1"/>
</dbReference>
<dbReference type="GO" id="GO:0006508">
    <property type="term" value="P:proteolysis"/>
    <property type="evidence" value="ECO:0007669"/>
    <property type="project" value="UniProtKB-KW"/>
</dbReference>
<dbReference type="Pfam" id="PF14464">
    <property type="entry name" value="Prok-JAB"/>
    <property type="match status" value="1"/>
</dbReference>
<keyword evidence="4" id="KW-0862">Zinc</keyword>
<evidence type="ECO:0000256" key="5">
    <source>
        <dbReference type="ARBA" id="ARBA00023049"/>
    </source>
</evidence>
<dbReference type="RefSeq" id="WP_013700184.1">
    <property type="nucleotide sequence ID" value="NC_015383.1"/>
</dbReference>
<keyword evidence="2" id="KW-0479">Metal-binding</keyword>
<dbReference type="InterPro" id="IPR051929">
    <property type="entry name" value="VirAsm_ModProt"/>
</dbReference>
<keyword evidence="8" id="KW-1185">Reference proteome</keyword>
<geneLocation type="plasmid" evidence="7 8">
    <name>bgla_4p</name>
</geneLocation>
<dbReference type="GO" id="GO:0008235">
    <property type="term" value="F:metalloexopeptidase activity"/>
    <property type="evidence" value="ECO:0007669"/>
    <property type="project" value="TreeGrafter"/>
</dbReference>
<dbReference type="InterPro" id="IPR000555">
    <property type="entry name" value="JAMM/MPN+_dom"/>
</dbReference>
<gene>
    <name evidence="7" type="ordered locus">bgla_4p2540</name>
</gene>
<dbReference type="InterPro" id="IPR028090">
    <property type="entry name" value="JAB_dom_prok"/>
</dbReference>
<keyword evidence="1" id="KW-0645">Protease</keyword>
<sequence length="149" mass="16176">MLTIYRDLLDAIRAQARRDAPLESCGVIAGPAGSDQPARLIPIRNAAAAPDFFRFDAQEHLRAWRDMGARGEVPVVIYHSHTQSVAYPSRDDAALASEPDAHYVIVSTQPGAAPDVRSFRIAGETVVEEAIRVIERETQPISTADTAAI</sequence>
<evidence type="ECO:0000256" key="1">
    <source>
        <dbReference type="ARBA" id="ARBA00022670"/>
    </source>
</evidence>
<dbReference type="HOGENOM" id="CLU_116765_1_1_4"/>
<dbReference type="CDD" id="cd08070">
    <property type="entry name" value="MPN_like"/>
    <property type="match status" value="1"/>
</dbReference>
<evidence type="ECO:0000313" key="7">
    <source>
        <dbReference type="EMBL" id="AEA66014.1"/>
    </source>
</evidence>
<evidence type="ECO:0000256" key="2">
    <source>
        <dbReference type="ARBA" id="ARBA00022723"/>
    </source>
</evidence>
<dbReference type="Proteomes" id="UP000008316">
    <property type="component" value="Plasmid bgla_4p"/>
</dbReference>
<dbReference type="KEGG" id="bgd:bgla_4p2540"/>
<keyword evidence="5" id="KW-0482">Metalloprotease</keyword>
<evidence type="ECO:0000313" key="8">
    <source>
        <dbReference type="Proteomes" id="UP000008316"/>
    </source>
</evidence>
<proteinExistence type="predicted"/>
<dbReference type="MEROPS" id="M67.009"/>
<dbReference type="PANTHER" id="PTHR34858">
    <property type="entry name" value="CYSO-CYSTEINE PEPTIDASE"/>
    <property type="match status" value="1"/>
</dbReference>
<dbReference type="SMART" id="SM00232">
    <property type="entry name" value="JAB_MPN"/>
    <property type="match status" value="1"/>
</dbReference>
<dbReference type="SUPFAM" id="SSF102712">
    <property type="entry name" value="JAB1/MPN domain"/>
    <property type="match status" value="1"/>
</dbReference>
<protein>
    <recommendedName>
        <fullName evidence="6">MPN domain-containing protein</fullName>
    </recommendedName>
</protein>
<dbReference type="GO" id="GO:0008270">
    <property type="term" value="F:zinc ion binding"/>
    <property type="evidence" value="ECO:0007669"/>
    <property type="project" value="TreeGrafter"/>
</dbReference>
<dbReference type="PANTHER" id="PTHR34858:SF1">
    <property type="entry name" value="CYSO-CYSTEINE PEPTIDASE"/>
    <property type="match status" value="1"/>
</dbReference>
<keyword evidence="7" id="KW-0614">Plasmid</keyword>
<dbReference type="InterPro" id="IPR037518">
    <property type="entry name" value="MPN"/>
</dbReference>